<dbReference type="EMBL" id="CAJVPM010040934">
    <property type="protein sequence ID" value="CAG8704768.1"/>
    <property type="molecule type" value="Genomic_DNA"/>
</dbReference>
<comment type="caution">
    <text evidence="1">The sequence shown here is derived from an EMBL/GenBank/DDBJ whole genome shotgun (WGS) entry which is preliminary data.</text>
</comment>
<feature type="non-terminal residue" evidence="1">
    <location>
        <position position="1"/>
    </location>
</feature>
<organism evidence="1 2">
    <name type="scientific">Scutellospora calospora</name>
    <dbReference type="NCBI Taxonomy" id="85575"/>
    <lineage>
        <taxon>Eukaryota</taxon>
        <taxon>Fungi</taxon>
        <taxon>Fungi incertae sedis</taxon>
        <taxon>Mucoromycota</taxon>
        <taxon>Glomeromycotina</taxon>
        <taxon>Glomeromycetes</taxon>
        <taxon>Diversisporales</taxon>
        <taxon>Gigasporaceae</taxon>
        <taxon>Scutellospora</taxon>
    </lineage>
</organism>
<feature type="non-terminal residue" evidence="1">
    <location>
        <position position="94"/>
    </location>
</feature>
<accession>A0ACA9PD82</accession>
<sequence>GLLQVLSINYTQLFVSNPFNKSEWEGPEDMQLSIWMDKYTNSTMNRINEDCLMFIDPRIPINRPIWRHWASPNSIVIHWLKDIYAWKSVNDLYF</sequence>
<keyword evidence="2" id="KW-1185">Reference proteome</keyword>
<protein>
    <submittedName>
        <fullName evidence="1">4976_t:CDS:1</fullName>
    </submittedName>
</protein>
<reference evidence="1" key="1">
    <citation type="submission" date="2021-06" db="EMBL/GenBank/DDBJ databases">
        <authorList>
            <person name="Kallberg Y."/>
            <person name="Tangrot J."/>
            <person name="Rosling A."/>
        </authorList>
    </citation>
    <scope>NUCLEOTIDE SEQUENCE</scope>
    <source>
        <strain evidence="1">AU212A</strain>
    </source>
</reference>
<evidence type="ECO:0000313" key="1">
    <source>
        <dbReference type="EMBL" id="CAG8704768.1"/>
    </source>
</evidence>
<proteinExistence type="predicted"/>
<gene>
    <name evidence="1" type="ORF">SCALOS_LOCUS10632</name>
</gene>
<name>A0ACA9PD82_9GLOM</name>
<dbReference type="Proteomes" id="UP000789860">
    <property type="component" value="Unassembled WGS sequence"/>
</dbReference>
<evidence type="ECO:0000313" key="2">
    <source>
        <dbReference type="Proteomes" id="UP000789860"/>
    </source>
</evidence>